<reference evidence="1 2" key="1">
    <citation type="submission" date="2017-12" db="EMBL/GenBank/DDBJ databases">
        <title>Sequencing the genomes of 1000 Actinobacteria strains.</title>
        <authorList>
            <person name="Klenk H.-P."/>
        </authorList>
    </citation>
    <scope>NUCLEOTIDE SEQUENCE [LARGE SCALE GENOMIC DNA]</scope>
    <source>
        <strain evidence="1 2">DSM 44489</strain>
    </source>
</reference>
<gene>
    <name evidence="1" type="ORF">ATK86_7077</name>
</gene>
<protein>
    <submittedName>
        <fullName evidence="1">Uncharacterized protein</fullName>
    </submittedName>
</protein>
<dbReference type="RefSeq" id="WP_101468856.1">
    <property type="nucleotide sequence ID" value="NZ_PJMW01000003.1"/>
</dbReference>
<dbReference type="Proteomes" id="UP000233766">
    <property type="component" value="Unassembled WGS sequence"/>
</dbReference>
<proteinExistence type="predicted"/>
<accession>A0A2N3V4X6</accession>
<evidence type="ECO:0000313" key="1">
    <source>
        <dbReference type="EMBL" id="PKV76678.1"/>
    </source>
</evidence>
<keyword evidence="2" id="KW-1185">Reference proteome</keyword>
<comment type="caution">
    <text evidence="1">The sequence shown here is derived from an EMBL/GenBank/DDBJ whole genome shotgun (WGS) entry which is preliminary data.</text>
</comment>
<evidence type="ECO:0000313" key="2">
    <source>
        <dbReference type="Proteomes" id="UP000233766"/>
    </source>
</evidence>
<dbReference type="EMBL" id="PJMW01000003">
    <property type="protein sequence ID" value="PKV76678.1"/>
    <property type="molecule type" value="Genomic_DNA"/>
</dbReference>
<sequence length="100" mass="9855">MEFLADGDPGVVLTLTGLASVAADLGSATAAAFTGGQFPTLTNTYTTSTAGTDTTGSATGAGPTVPAAQDGHTVTFDATGYNTAAPVLTDWIAQAIDRSK</sequence>
<dbReference type="AlphaFoldDB" id="A0A2N3V4X6"/>
<organism evidence="1 2">
    <name type="scientific">Nocardia fluminea</name>
    <dbReference type="NCBI Taxonomy" id="134984"/>
    <lineage>
        <taxon>Bacteria</taxon>
        <taxon>Bacillati</taxon>
        <taxon>Actinomycetota</taxon>
        <taxon>Actinomycetes</taxon>
        <taxon>Mycobacteriales</taxon>
        <taxon>Nocardiaceae</taxon>
        <taxon>Nocardia</taxon>
    </lineage>
</organism>
<name>A0A2N3V4X6_9NOCA</name>